<dbReference type="PRINTS" id="PR00463">
    <property type="entry name" value="EP450I"/>
</dbReference>
<dbReference type="InterPro" id="IPR036396">
    <property type="entry name" value="Cyt_P450_sf"/>
</dbReference>
<dbReference type="CDD" id="cd11060">
    <property type="entry name" value="CYP57A1-like"/>
    <property type="match status" value="1"/>
</dbReference>
<name>A0AAN6Y9C3_9PEZI</name>
<evidence type="ECO:0000256" key="5">
    <source>
        <dbReference type="SAM" id="Phobius"/>
    </source>
</evidence>
<reference evidence="6" key="1">
    <citation type="journal article" date="2023" name="Mol. Phylogenet. Evol.">
        <title>Genome-scale phylogeny and comparative genomics of the fungal order Sordariales.</title>
        <authorList>
            <person name="Hensen N."/>
            <person name="Bonometti L."/>
            <person name="Westerberg I."/>
            <person name="Brannstrom I.O."/>
            <person name="Guillou S."/>
            <person name="Cros-Aarteil S."/>
            <person name="Calhoun S."/>
            <person name="Haridas S."/>
            <person name="Kuo A."/>
            <person name="Mondo S."/>
            <person name="Pangilinan J."/>
            <person name="Riley R."/>
            <person name="LaButti K."/>
            <person name="Andreopoulos B."/>
            <person name="Lipzen A."/>
            <person name="Chen C."/>
            <person name="Yan M."/>
            <person name="Daum C."/>
            <person name="Ng V."/>
            <person name="Clum A."/>
            <person name="Steindorff A."/>
            <person name="Ohm R.A."/>
            <person name="Martin F."/>
            <person name="Silar P."/>
            <person name="Natvig D.O."/>
            <person name="Lalanne C."/>
            <person name="Gautier V."/>
            <person name="Ament-Velasquez S.L."/>
            <person name="Kruys A."/>
            <person name="Hutchinson M.I."/>
            <person name="Powell A.J."/>
            <person name="Barry K."/>
            <person name="Miller A.N."/>
            <person name="Grigoriev I.V."/>
            <person name="Debuchy R."/>
            <person name="Gladieux P."/>
            <person name="Hiltunen Thoren M."/>
            <person name="Johannesson H."/>
        </authorList>
    </citation>
    <scope>NUCLEOTIDE SEQUENCE</scope>
    <source>
        <strain evidence="6">PSN293</strain>
    </source>
</reference>
<evidence type="ECO:0000256" key="2">
    <source>
        <dbReference type="ARBA" id="ARBA00022723"/>
    </source>
</evidence>
<dbReference type="InterPro" id="IPR050121">
    <property type="entry name" value="Cytochrome_P450_monoxygenase"/>
</dbReference>
<reference evidence="6" key="2">
    <citation type="submission" date="2023-05" db="EMBL/GenBank/DDBJ databases">
        <authorList>
            <consortium name="Lawrence Berkeley National Laboratory"/>
            <person name="Steindorff A."/>
            <person name="Hensen N."/>
            <person name="Bonometti L."/>
            <person name="Westerberg I."/>
            <person name="Brannstrom I.O."/>
            <person name="Guillou S."/>
            <person name="Cros-Aarteil S."/>
            <person name="Calhoun S."/>
            <person name="Haridas S."/>
            <person name="Kuo A."/>
            <person name="Mondo S."/>
            <person name="Pangilinan J."/>
            <person name="Riley R."/>
            <person name="Labutti K."/>
            <person name="Andreopoulos B."/>
            <person name="Lipzen A."/>
            <person name="Chen C."/>
            <person name="Yanf M."/>
            <person name="Daum C."/>
            <person name="Ng V."/>
            <person name="Clum A."/>
            <person name="Ohm R."/>
            <person name="Martin F."/>
            <person name="Silar P."/>
            <person name="Natvig D."/>
            <person name="Lalanne C."/>
            <person name="Gautier V."/>
            <person name="Ament-Velasquez S.L."/>
            <person name="Kruys A."/>
            <person name="Hutchinson M.I."/>
            <person name="Powell A.J."/>
            <person name="Barry K."/>
            <person name="Miller A.N."/>
            <person name="Grigoriev I.V."/>
            <person name="Debuchy R."/>
            <person name="Gladieux P."/>
            <person name="Thoren M.H."/>
            <person name="Johannesson H."/>
        </authorList>
    </citation>
    <scope>NUCLEOTIDE SEQUENCE</scope>
    <source>
        <strain evidence="6">PSN293</strain>
    </source>
</reference>
<keyword evidence="3 4" id="KW-0408">Iron</keyword>
<organism evidence="6 7">
    <name type="scientific">Rhypophila decipiens</name>
    <dbReference type="NCBI Taxonomy" id="261697"/>
    <lineage>
        <taxon>Eukaryota</taxon>
        <taxon>Fungi</taxon>
        <taxon>Dikarya</taxon>
        <taxon>Ascomycota</taxon>
        <taxon>Pezizomycotina</taxon>
        <taxon>Sordariomycetes</taxon>
        <taxon>Sordariomycetidae</taxon>
        <taxon>Sordariales</taxon>
        <taxon>Naviculisporaceae</taxon>
        <taxon>Rhypophila</taxon>
    </lineage>
</organism>
<keyword evidence="5" id="KW-0812">Transmembrane</keyword>
<evidence type="ECO:0000313" key="7">
    <source>
        <dbReference type="Proteomes" id="UP001301769"/>
    </source>
</evidence>
<accession>A0AAN6Y9C3</accession>
<keyword evidence="7" id="KW-1185">Reference proteome</keyword>
<evidence type="ECO:0000256" key="1">
    <source>
        <dbReference type="ARBA" id="ARBA00022617"/>
    </source>
</evidence>
<protein>
    <submittedName>
        <fullName evidence="6">Cytochrome P450 monooxygenase lolP1</fullName>
    </submittedName>
</protein>
<dbReference type="InterPro" id="IPR001128">
    <property type="entry name" value="Cyt_P450"/>
</dbReference>
<keyword evidence="5" id="KW-1133">Transmembrane helix</keyword>
<dbReference type="GO" id="GO:0005506">
    <property type="term" value="F:iron ion binding"/>
    <property type="evidence" value="ECO:0007669"/>
    <property type="project" value="InterPro"/>
</dbReference>
<dbReference type="Proteomes" id="UP001301769">
    <property type="component" value="Unassembled WGS sequence"/>
</dbReference>
<dbReference type="GO" id="GO:0004497">
    <property type="term" value="F:monooxygenase activity"/>
    <property type="evidence" value="ECO:0007669"/>
    <property type="project" value="UniProtKB-KW"/>
</dbReference>
<proteinExistence type="predicted"/>
<dbReference type="Pfam" id="PF00067">
    <property type="entry name" value="p450"/>
    <property type="match status" value="1"/>
</dbReference>
<dbReference type="InterPro" id="IPR002401">
    <property type="entry name" value="Cyt_P450_E_grp-I"/>
</dbReference>
<dbReference type="PANTHER" id="PTHR24305:SF168">
    <property type="entry name" value="P450, PUTATIVE (EUROFUNG)-RELATED"/>
    <property type="match status" value="1"/>
</dbReference>
<comment type="cofactor">
    <cofactor evidence="4">
        <name>heme</name>
        <dbReference type="ChEBI" id="CHEBI:30413"/>
    </cofactor>
</comment>
<evidence type="ECO:0000256" key="4">
    <source>
        <dbReference type="PIRSR" id="PIRSR602401-1"/>
    </source>
</evidence>
<feature type="transmembrane region" description="Helical" evidence="5">
    <location>
        <begin position="6"/>
        <end position="24"/>
    </location>
</feature>
<dbReference type="SUPFAM" id="SSF48264">
    <property type="entry name" value="Cytochrome P450"/>
    <property type="match status" value="1"/>
</dbReference>
<dbReference type="PRINTS" id="PR00385">
    <property type="entry name" value="P450"/>
</dbReference>
<dbReference type="GO" id="GO:0016705">
    <property type="term" value="F:oxidoreductase activity, acting on paired donors, with incorporation or reduction of molecular oxygen"/>
    <property type="evidence" value="ECO:0007669"/>
    <property type="project" value="InterPro"/>
</dbReference>
<keyword evidence="1 4" id="KW-0349">Heme</keyword>
<dbReference type="EMBL" id="MU858084">
    <property type="protein sequence ID" value="KAK4215059.1"/>
    <property type="molecule type" value="Genomic_DNA"/>
</dbReference>
<evidence type="ECO:0000256" key="3">
    <source>
        <dbReference type="ARBA" id="ARBA00023004"/>
    </source>
</evidence>
<keyword evidence="5" id="KW-0472">Membrane</keyword>
<gene>
    <name evidence="6" type="ORF">QBC37DRAFT_419893</name>
</gene>
<keyword evidence="2 4" id="KW-0479">Metal-binding</keyword>
<keyword evidence="6" id="KW-0503">Monooxygenase</keyword>
<dbReference type="Gene3D" id="1.10.630.10">
    <property type="entry name" value="Cytochrome P450"/>
    <property type="match status" value="1"/>
</dbReference>
<dbReference type="GO" id="GO:0020037">
    <property type="term" value="F:heme binding"/>
    <property type="evidence" value="ECO:0007669"/>
    <property type="project" value="InterPro"/>
</dbReference>
<keyword evidence="6" id="KW-0560">Oxidoreductase</keyword>
<comment type="caution">
    <text evidence="6">The sequence shown here is derived from an EMBL/GenBank/DDBJ whole genome shotgun (WGS) entry which is preliminary data.</text>
</comment>
<sequence length="522" mass="58244">MTVLSLVYDARWVVLGLLALVYLGKRLMLYRRLSHFKGPFSSGWSELYHIKTILSLDFNETYTTLCETYGSIVRVGPNDLLTSSPELLSHINSPRAGYVRSEWYHGGIRFKKGEDHVMSLLDDGAHTRQRARLAAGYSGKENLELESSIDQTVGELVHLIRTKYLSDPTTSQSRPFDLAQKINFFTLDTISLISYGESFGDLRTDSDVGSFMAASKLGLLINTTCIALRLWPIIQHPWINRFLAPSEKDAVGMGRLISNARTIIEARFAEDQGDVLTGSKTDMIASFARHGLTKEEIVRESLLQIVAGSDTTSAALTTIMLFLLTHPPVYAKLQAEVDSVVVDSDTNSSGTGIIPTSQAKNLPYLQAVIKEGTRIHPPVAIQATKCVPPQGDTVTVDGNQVFLPGGTNISVATWPLHFRPDVFSPDPKVFRPERWLAEKDSQKLTKMHQVYDLTFGGGKFQCLGKKIAGMELEKVLFELIHNFDWSLMRPQKPWKETNYVGMMIHQDMWVLATDRTAGKKGY</sequence>
<evidence type="ECO:0000313" key="6">
    <source>
        <dbReference type="EMBL" id="KAK4215059.1"/>
    </source>
</evidence>
<feature type="binding site" description="axial binding residue" evidence="4">
    <location>
        <position position="462"/>
    </location>
    <ligand>
        <name>heme</name>
        <dbReference type="ChEBI" id="CHEBI:30413"/>
    </ligand>
    <ligandPart>
        <name>Fe</name>
        <dbReference type="ChEBI" id="CHEBI:18248"/>
    </ligandPart>
</feature>
<dbReference type="AlphaFoldDB" id="A0AAN6Y9C3"/>
<dbReference type="PANTHER" id="PTHR24305">
    <property type="entry name" value="CYTOCHROME P450"/>
    <property type="match status" value="1"/>
</dbReference>